<dbReference type="WBParaSite" id="RSKR_0000755500.1">
    <property type="protein sequence ID" value="RSKR_0000755500.1"/>
    <property type="gene ID" value="RSKR_0000755500"/>
</dbReference>
<evidence type="ECO:0000313" key="1">
    <source>
        <dbReference type="Proteomes" id="UP000095286"/>
    </source>
</evidence>
<accession>A0AC35U5V1</accession>
<reference evidence="2" key="1">
    <citation type="submission" date="2016-11" db="UniProtKB">
        <authorList>
            <consortium name="WormBaseParasite"/>
        </authorList>
    </citation>
    <scope>IDENTIFICATION</scope>
    <source>
        <strain evidence="2">KR3021</strain>
    </source>
</reference>
<protein>
    <submittedName>
        <fullName evidence="2">RRM domain-containing protein</fullName>
    </submittedName>
</protein>
<organism evidence="1 2">
    <name type="scientific">Rhabditophanes sp. KR3021</name>
    <dbReference type="NCBI Taxonomy" id="114890"/>
    <lineage>
        <taxon>Eukaryota</taxon>
        <taxon>Metazoa</taxon>
        <taxon>Ecdysozoa</taxon>
        <taxon>Nematoda</taxon>
        <taxon>Chromadorea</taxon>
        <taxon>Rhabditida</taxon>
        <taxon>Tylenchina</taxon>
        <taxon>Panagrolaimomorpha</taxon>
        <taxon>Strongyloidoidea</taxon>
        <taxon>Alloionematidae</taxon>
        <taxon>Rhabditophanes</taxon>
    </lineage>
</organism>
<dbReference type="Proteomes" id="UP000095286">
    <property type="component" value="Unplaced"/>
</dbReference>
<proteinExistence type="predicted"/>
<sequence length="426" mass="45522">MANTNVFDGVYPVVKEGKTPTNMLPTTILTNLPPTVNSCPSLSGSSSTANDSCDSAKDTRSPTPSSNTSCISSTSDKGEKVANGSATITSPPSRKRPYAENEVSTVDGPIYAGPKTPPSFAGSNGSSSDCSLPKRLHVSNIPFRYRDNDLKTMFDKYGTVVDVEIIFNDRGSKGFGFVTMENATDAEKAKMALNGSNVDGRKVEVNLATARIHTKKPKTAYGAIEQNQALAAMQGVALKQAMRDIATRSQYAGLQLRNPLAQQANQMVLPLALQQAVAAQYQNQALQQLYGAQFYSTPQGFMYGPSLAPQPIPQHHLQATLTAGQSAANPVGLGGGMNGMMDPNAAALYQQFDSARLQLLLNQHQQQNVVAASQAVRTQANANQVQNAQPQATAALLNESYLAGSLNPHLSAYTQQARHANRYHPY</sequence>
<evidence type="ECO:0000313" key="2">
    <source>
        <dbReference type="WBParaSite" id="RSKR_0000755500.1"/>
    </source>
</evidence>
<name>A0AC35U5V1_9BILA</name>